<dbReference type="AlphaFoldDB" id="A0A235BWM5"/>
<dbReference type="NCBIfam" id="TIGR01740">
    <property type="entry name" value="pyrF"/>
    <property type="match status" value="1"/>
</dbReference>
<keyword evidence="5 9" id="KW-0665">Pyrimidine biosynthesis</keyword>
<evidence type="ECO:0000256" key="8">
    <source>
        <dbReference type="ARBA" id="ARBA00061012"/>
    </source>
</evidence>
<dbReference type="FunFam" id="3.20.20.70:FF:000015">
    <property type="entry name" value="Orotidine 5'-phosphate decarboxylase"/>
    <property type="match status" value="1"/>
</dbReference>
<feature type="binding site" evidence="9 11">
    <location>
        <position position="191"/>
    </location>
    <ligand>
        <name>substrate</name>
    </ligand>
</feature>
<comment type="function">
    <text evidence="1 9">Catalyzes the decarboxylation of orotidine 5'-monophosphate (OMP) to uridine 5'-monophosphate (UMP).</text>
</comment>
<evidence type="ECO:0000256" key="11">
    <source>
        <dbReference type="PIRSR" id="PIRSR614732-2"/>
    </source>
</evidence>
<evidence type="ECO:0000313" key="13">
    <source>
        <dbReference type="EMBL" id="OYD16596.1"/>
    </source>
</evidence>
<proteinExistence type="inferred from homology"/>
<dbReference type="UniPathway" id="UPA00070">
    <property type="reaction ID" value="UER00120"/>
</dbReference>
<feature type="active site" description="For OMPdecase activity" evidence="10">
    <location>
        <position position="70"/>
    </location>
</feature>
<dbReference type="HAMAP" id="MF_01200_B">
    <property type="entry name" value="OMPdecase_type1_B"/>
    <property type="match status" value="1"/>
</dbReference>
<evidence type="ECO:0000256" key="5">
    <source>
        <dbReference type="ARBA" id="ARBA00022975"/>
    </source>
</evidence>
<evidence type="ECO:0000259" key="12">
    <source>
        <dbReference type="SMART" id="SM00934"/>
    </source>
</evidence>
<feature type="active site" description="For OMPdecase activity" evidence="10">
    <location>
        <position position="75"/>
    </location>
</feature>
<feature type="binding site" evidence="9">
    <location>
        <begin position="70"/>
        <end position="79"/>
    </location>
    <ligand>
        <name>substrate</name>
    </ligand>
</feature>
<keyword evidence="4 9" id="KW-0210">Decarboxylase</keyword>
<reference evidence="13 14" key="1">
    <citation type="submission" date="2017-07" db="EMBL/GenBank/DDBJ databases">
        <title>Recovery of genomes from metagenomes via a dereplication, aggregation, and scoring strategy.</title>
        <authorList>
            <person name="Sieber C.M."/>
            <person name="Probst A.J."/>
            <person name="Sharrar A."/>
            <person name="Thomas B.C."/>
            <person name="Hess M."/>
            <person name="Tringe S.G."/>
            <person name="Banfield J.F."/>
        </authorList>
    </citation>
    <scope>NUCLEOTIDE SEQUENCE [LARGE SCALE GENOMIC DNA]</scope>
    <source>
        <strain evidence="13">JGI_Cruoil_03_51_56</strain>
    </source>
</reference>
<feature type="binding site" evidence="9 11">
    <location>
        <position position="219"/>
    </location>
    <ligand>
        <name>substrate</name>
    </ligand>
</feature>
<dbReference type="CDD" id="cd04725">
    <property type="entry name" value="OMP_decarboxylase_like"/>
    <property type="match status" value="1"/>
</dbReference>
<feature type="domain" description="Orotidine 5'-phosphate decarboxylase" evidence="12">
    <location>
        <begin position="15"/>
        <end position="235"/>
    </location>
</feature>
<sequence>MGRYCRQDKEAGLTKLILALNVGTKDNALEWLERVGNQVDLFKLQMDLFGRVGPELVRHFVQHGASVFLDLKFCDIPSVVGKAVEAVAELGVSMLTVHTIGGQKMLEAAAAASKSGTKKPLILGVTVLTSISNDELAQLTGAHYSVKERVLSLARLAQDSGCDGVVASPEEVSLIKQACGKGFLVVTPGIRLKPSSDDQSRYATPGQAASSGADYIVVGRPIYQAQDPIAVIKEIKAQIEGSNG</sequence>
<evidence type="ECO:0000256" key="2">
    <source>
        <dbReference type="ARBA" id="ARBA00004861"/>
    </source>
</evidence>
<evidence type="ECO:0000256" key="9">
    <source>
        <dbReference type="HAMAP-Rule" id="MF_01200"/>
    </source>
</evidence>
<feature type="binding site" evidence="9 11">
    <location>
        <position position="220"/>
    </location>
    <ligand>
        <name>substrate</name>
    </ligand>
</feature>
<protein>
    <recommendedName>
        <fullName evidence="9">Orotidine 5'-phosphate decarboxylase</fullName>
        <ecNumber evidence="9">4.1.1.23</ecNumber>
    </recommendedName>
    <alternativeName>
        <fullName evidence="9">OMP decarboxylase</fullName>
        <shortName evidence="9">OMPDCase</shortName>
        <shortName evidence="9">OMPdecase</shortName>
    </alternativeName>
</protein>
<feature type="binding site" evidence="9 11">
    <location>
        <position position="43"/>
    </location>
    <ligand>
        <name>substrate</name>
    </ligand>
</feature>
<dbReference type="PANTHER" id="PTHR32119:SF2">
    <property type="entry name" value="OROTIDINE 5'-PHOSPHATE DECARBOXYLASE"/>
    <property type="match status" value="1"/>
</dbReference>
<name>A0A235BWM5_UNCW3</name>
<dbReference type="Proteomes" id="UP000215559">
    <property type="component" value="Unassembled WGS sequence"/>
</dbReference>
<feature type="active site" description="For OMPdecase activity" evidence="10">
    <location>
        <position position="72"/>
    </location>
</feature>
<evidence type="ECO:0000313" key="14">
    <source>
        <dbReference type="Proteomes" id="UP000215559"/>
    </source>
</evidence>
<dbReference type="Pfam" id="PF00215">
    <property type="entry name" value="OMPdecase"/>
    <property type="match status" value="1"/>
</dbReference>
<comment type="subunit">
    <text evidence="3 9">Homodimer.</text>
</comment>
<gene>
    <name evidence="9 13" type="primary">pyrF</name>
    <name evidence="13" type="ORF">CH330_02430</name>
</gene>
<dbReference type="InterPro" id="IPR047596">
    <property type="entry name" value="OMPdecase_bac"/>
</dbReference>
<organism evidence="13 14">
    <name type="scientific">candidate division WOR-3 bacterium JGI_Cruoil_03_51_56</name>
    <dbReference type="NCBI Taxonomy" id="1973747"/>
    <lineage>
        <taxon>Bacteria</taxon>
        <taxon>Bacteria division WOR-3</taxon>
    </lineage>
</organism>
<dbReference type="Gene3D" id="3.20.20.70">
    <property type="entry name" value="Aldolase class I"/>
    <property type="match status" value="1"/>
</dbReference>
<evidence type="ECO:0000256" key="7">
    <source>
        <dbReference type="ARBA" id="ARBA00049157"/>
    </source>
</evidence>
<keyword evidence="6 9" id="KW-0456">Lyase</keyword>
<dbReference type="GO" id="GO:0005829">
    <property type="term" value="C:cytosol"/>
    <property type="evidence" value="ECO:0007669"/>
    <property type="project" value="TreeGrafter"/>
</dbReference>
<dbReference type="GO" id="GO:0044205">
    <property type="term" value="P:'de novo' UMP biosynthetic process"/>
    <property type="evidence" value="ECO:0007669"/>
    <property type="project" value="UniProtKB-UniRule"/>
</dbReference>
<feature type="binding site" evidence="9 11">
    <location>
        <position position="199"/>
    </location>
    <ligand>
        <name>substrate</name>
    </ligand>
</feature>
<feature type="active site" description="Proton donor" evidence="9">
    <location>
        <position position="72"/>
    </location>
</feature>
<evidence type="ECO:0000256" key="1">
    <source>
        <dbReference type="ARBA" id="ARBA00002356"/>
    </source>
</evidence>
<evidence type="ECO:0000256" key="6">
    <source>
        <dbReference type="ARBA" id="ARBA00023239"/>
    </source>
</evidence>
<comment type="catalytic activity">
    <reaction evidence="7 9">
        <text>orotidine 5'-phosphate + H(+) = UMP + CO2</text>
        <dbReference type="Rhea" id="RHEA:11596"/>
        <dbReference type="ChEBI" id="CHEBI:15378"/>
        <dbReference type="ChEBI" id="CHEBI:16526"/>
        <dbReference type="ChEBI" id="CHEBI:57538"/>
        <dbReference type="ChEBI" id="CHEBI:57865"/>
        <dbReference type="EC" id="4.1.1.23"/>
    </reaction>
</comment>
<comment type="caution">
    <text evidence="9">Lacks conserved residue(s) required for the propagation of feature annotation.</text>
</comment>
<dbReference type="InterPro" id="IPR014732">
    <property type="entry name" value="OMPdecase"/>
</dbReference>
<feature type="binding site" evidence="9 11">
    <location>
        <position position="129"/>
    </location>
    <ligand>
        <name>substrate</name>
    </ligand>
</feature>
<evidence type="ECO:0000256" key="10">
    <source>
        <dbReference type="PIRSR" id="PIRSR614732-1"/>
    </source>
</evidence>
<dbReference type="InterPro" id="IPR011060">
    <property type="entry name" value="RibuloseP-bd_barrel"/>
</dbReference>
<dbReference type="SMART" id="SM00934">
    <property type="entry name" value="OMPdecase"/>
    <property type="match status" value="1"/>
</dbReference>
<dbReference type="InterPro" id="IPR001754">
    <property type="entry name" value="OMPdeCOase_dom"/>
</dbReference>
<comment type="caution">
    <text evidence="13">The sequence shown here is derived from an EMBL/GenBank/DDBJ whole genome shotgun (WGS) entry which is preliminary data.</text>
</comment>
<dbReference type="InterPro" id="IPR013785">
    <property type="entry name" value="Aldolase_TIM"/>
</dbReference>
<dbReference type="SUPFAM" id="SSF51366">
    <property type="entry name" value="Ribulose-phoshate binding barrel"/>
    <property type="match status" value="1"/>
</dbReference>
<comment type="pathway">
    <text evidence="2 9">Pyrimidine metabolism; UMP biosynthesis via de novo pathway; UMP from orotate: step 2/2.</text>
</comment>
<evidence type="ECO:0000256" key="3">
    <source>
        <dbReference type="ARBA" id="ARBA00011738"/>
    </source>
</evidence>
<dbReference type="PANTHER" id="PTHR32119">
    <property type="entry name" value="OROTIDINE 5'-PHOSPHATE DECARBOXYLASE"/>
    <property type="match status" value="1"/>
</dbReference>
<dbReference type="NCBIfam" id="NF001273">
    <property type="entry name" value="PRK00230.1"/>
    <property type="match status" value="1"/>
</dbReference>
<evidence type="ECO:0000256" key="4">
    <source>
        <dbReference type="ARBA" id="ARBA00022793"/>
    </source>
</evidence>
<dbReference type="EC" id="4.1.1.23" evidence="9"/>
<comment type="similarity">
    <text evidence="8 9">Belongs to the OMP decarboxylase family. Type 1 subfamily.</text>
</comment>
<accession>A0A235BWM5</accession>
<dbReference type="EMBL" id="NOZP01000044">
    <property type="protein sequence ID" value="OYD16596.1"/>
    <property type="molecule type" value="Genomic_DNA"/>
</dbReference>
<dbReference type="GO" id="GO:0004590">
    <property type="term" value="F:orotidine-5'-phosphate decarboxylase activity"/>
    <property type="evidence" value="ECO:0007669"/>
    <property type="project" value="UniProtKB-UniRule"/>
</dbReference>
<dbReference type="GO" id="GO:0006207">
    <property type="term" value="P:'de novo' pyrimidine nucleobase biosynthetic process"/>
    <property type="evidence" value="ECO:0007669"/>
    <property type="project" value="InterPro"/>
</dbReference>